<name>A0ABV0RI84_9TELE</name>
<evidence type="ECO:0000313" key="4">
    <source>
        <dbReference type="EMBL" id="MEQ2207701.1"/>
    </source>
</evidence>
<keyword evidence="3" id="KW-1015">Disulfide bond</keyword>
<accession>A0ABV0RI84</accession>
<sequence>LAKSDELQRLVAQARRSYGSKDYMTAAAQLDAVIETCIWDVSSREMRADCFIQMGEIEKAIGDLKALSKLKNDNTQGFYKLSTIYYNLGDHEMSLK</sequence>
<dbReference type="Gene3D" id="1.25.40.10">
    <property type="entry name" value="Tetratricopeptide repeat domain"/>
    <property type="match status" value="1"/>
</dbReference>
<evidence type="ECO:0000256" key="3">
    <source>
        <dbReference type="ARBA" id="ARBA00023157"/>
    </source>
</evidence>
<evidence type="ECO:0000256" key="2">
    <source>
        <dbReference type="ARBA" id="ARBA00022803"/>
    </source>
</evidence>
<dbReference type="Proteomes" id="UP001434883">
    <property type="component" value="Unassembled WGS sequence"/>
</dbReference>
<evidence type="ECO:0000256" key="1">
    <source>
        <dbReference type="ARBA" id="ARBA00022737"/>
    </source>
</evidence>
<evidence type="ECO:0000313" key="5">
    <source>
        <dbReference type="Proteomes" id="UP001434883"/>
    </source>
</evidence>
<feature type="non-terminal residue" evidence="4">
    <location>
        <position position="1"/>
    </location>
</feature>
<dbReference type="EMBL" id="JAHRIN010045579">
    <property type="protein sequence ID" value="MEQ2207701.1"/>
    <property type="molecule type" value="Genomic_DNA"/>
</dbReference>
<dbReference type="PANTHER" id="PTHR44140">
    <property type="entry name" value="LD25575P"/>
    <property type="match status" value="1"/>
</dbReference>
<comment type="caution">
    <text evidence="4">The sequence shown here is derived from an EMBL/GenBank/DDBJ whole genome shotgun (WGS) entry which is preliminary data.</text>
</comment>
<gene>
    <name evidence="4" type="primary">DNAJC3</name>
    <name evidence="4" type="ORF">XENOCAPTIV_017135</name>
</gene>
<reference evidence="4 5" key="1">
    <citation type="submission" date="2021-06" db="EMBL/GenBank/DDBJ databases">
        <authorList>
            <person name="Palmer J.M."/>
        </authorList>
    </citation>
    <scope>NUCLEOTIDE SEQUENCE [LARGE SCALE GENOMIC DNA]</scope>
    <source>
        <strain evidence="4 5">XC_2019</strain>
        <tissue evidence="4">Muscle</tissue>
    </source>
</reference>
<dbReference type="InterPro" id="IPR051727">
    <property type="entry name" value="DnaJ_C3_Co-chaperones"/>
</dbReference>
<organism evidence="4 5">
    <name type="scientific">Xenoophorus captivus</name>
    <dbReference type="NCBI Taxonomy" id="1517983"/>
    <lineage>
        <taxon>Eukaryota</taxon>
        <taxon>Metazoa</taxon>
        <taxon>Chordata</taxon>
        <taxon>Craniata</taxon>
        <taxon>Vertebrata</taxon>
        <taxon>Euteleostomi</taxon>
        <taxon>Actinopterygii</taxon>
        <taxon>Neopterygii</taxon>
        <taxon>Teleostei</taxon>
        <taxon>Neoteleostei</taxon>
        <taxon>Acanthomorphata</taxon>
        <taxon>Ovalentaria</taxon>
        <taxon>Atherinomorphae</taxon>
        <taxon>Cyprinodontiformes</taxon>
        <taxon>Goodeidae</taxon>
        <taxon>Xenoophorus</taxon>
    </lineage>
</organism>
<keyword evidence="1" id="KW-0677">Repeat</keyword>
<dbReference type="PANTHER" id="PTHR44140:SF3">
    <property type="entry name" value="DNAJ HOMOLOG SUBFAMILY C MEMBER 3"/>
    <property type="match status" value="1"/>
</dbReference>
<keyword evidence="5" id="KW-1185">Reference proteome</keyword>
<keyword evidence="2" id="KW-0802">TPR repeat</keyword>
<dbReference type="InterPro" id="IPR011990">
    <property type="entry name" value="TPR-like_helical_dom_sf"/>
</dbReference>
<proteinExistence type="predicted"/>
<protein>
    <submittedName>
        <fullName evidence="4">DnaJ subfamily C member 3</fullName>
    </submittedName>
</protein>
<dbReference type="SUPFAM" id="SSF48452">
    <property type="entry name" value="TPR-like"/>
    <property type="match status" value="1"/>
</dbReference>